<organism evidence="2 3">
    <name type="scientific">Pseudanabaena yagii GIHE-NHR1</name>
    <dbReference type="NCBI Taxonomy" id="2722753"/>
    <lineage>
        <taxon>Bacteria</taxon>
        <taxon>Bacillati</taxon>
        <taxon>Cyanobacteriota</taxon>
        <taxon>Cyanophyceae</taxon>
        <taxon>Pseudanabaenales</taxon>
        <taxon>Pseudanabaenaceae</taxon>
        <taxon>Pseudanabaena</taxon>
        <taxon>Pseudanabaena yagii</taxon>
    </lineage>
</organism>
<dbReference type="RefSeq" id="WP_169361801.1">
    <property type="nucleotide sequence ID" value="NZ_JAAVJL010000001.1"/>
</dbReference>
<feature type="domain" description="Bacterial bifunctional deaminase-reductase C-terminal" evidence="1">
    <location>
        <begin position="4"/>
        <end position="163"/>
    </location>
</feature>
<dbReference type="InterPro" id="IPR002734">
    <property type="entry name" value="RibDG_C"/>
</dbReference>
<dbReference type="InterPro" id="IPR024072">
    <property type="entry name" value="DHFR-like_dom_sf"/>
</dbReference>
<keyword evidence="3" id="KW-1185">Reference proteome</keyword>
<gene>
    <name evidence="2" type="ORF">HC246_01220</name>
</gene>
<evidence type="ECO:0000313" key="3">
    <source>
        <dbReference type="Proteomes" id="UP000738376"/>
    </source>
</evidence>
<name>A0ABX1LS17_9CYAN</name>
<comment type="caution">
    <text evidence="2">The sequence shown here is derived from an EMBL/GenBank/DDBJ whole genome shotgun (WGS) entry which is preliminary data.</text>
</comment>
<dbReference type="EMBL" id="JAAVJL010000001">
    <property type="protein sequence ID" value="NMF56682.1"/>
    <property type="molecule type" value="Genomic_DNA"/>
</dbReference>
<proteinExistence type="predicted"/>
<dbReference type="Pfam" id="PF01872">
    <property type="entry name" value="RibD_C"/>
    <property type="match status" value="1"/>
</dbReference>
<dbReference type="PANTHER" id="PTHR38011">
    <property type="entry name" value="DIHYDROFOLATE REDUCTASE FAMILY PROTEIN (AFU_ORTHOLOGUE AFUA_8G06820)"/>
    <property type="match status" value="1"/>
</dbReference>
<evidence type="ECO:0000259" key="1">
    <source>
        <dbReference type="Pfam" id="PF01872"/>
    </source>
</evidence>
<dbReference type="PANTHER" id="PTHR38011:SF11">
    <property type="entry name" value="2,5-DIAMINO-6-RIBOSYLAMINO-4(3H)-PYRIMIDINONE 5'-PHOSPHATE REDUCTASE"/>
    <property type="match status" value="1"/>
</dbReference>
<dbReference type="SUPFAM" id="SSF53597">
    <property type="entry name" value="Dihydrofolate reductase-like"/>
    <property type="match status" value="1"/>
</dbReference>
<accession>A0ABX1LS17</accession>
<dbReference type="Proteomes" id="UP000738376">
    <property type="component" value="Unassembled WGS sequence"/>
</dbReference>
<reference evidence="2 3" key="1">
    <citation type="submission" date="2020-03" db="EMBL/GenBank/DDBJ databases">
        <title>Draft Genome Sequence of 2-Methylisoborneol Producing Pseudanabaena yagii Strain GIHE-NHR1 Isolated from North Han River in South Korea.</title>
        <authorList>
            <person name="Jeong J."/>
        </authorList>
    </citation>
    <scope>NUCLEOTIDE SEQUENCE [LARGE SCALE GENOMIC DNA]</scope>
    <source>
        <strain evidence="2 3">GIHE-NHR1</strain>
    </source>
</reference>
<evidence type="ECO:0000313" key="2">
    <source>
        <dbReference type="EMBL" id="NMF56682.1"/>
    </source>
</evidence>
<protein>
    <submittedName>
        <fullName evidence="2">Dihydrofolate reductase</fullName>
    </submittedName>
</protein>
<sequence length="179" mass="20079">MGQLILYIATSLDGYVARSSGEVDWLFTDQDYGYEDFYSSIDRLIMGRNTYEQIQSWGEYPYADKVGFVFSQTLQGDRDENVTFVSSDLVSFVKDLKNQEGKDIWLVGGAAIAKTCLEQHLVDKFILSIHPIILGKGIALFAPPLPTLPLSLESCQAFETGLVQLTYQTYQNHTGLKES</sequence>
<dbReference type="InterPro" id="IPR050765">
    <property type="entry name" value="Riboflavin_Biosynth_HTPR"/>
</dbReference>
<dbReference type="Gene3D" id="3.40.430.10">
    <property type="entry name" value="Dihydrofolate Reductase, subunit A"/>
    <property type="match status" value="1"/>
</dbReference>